<name>A0A167PRJ0_PHYB8</name>
<organism evidence="1 2">
    <name type="scientific">Phycomyces blakesleeanus (strain ATCC 8743b / DSM 1359 / FGSC 10004 / NBRC 33097 / NRRL 1555)</name>
    <dbReference type="NCBI Taxonomy" id="763407"/>
    <lineage>
        <taxon>Eukaryota</taxon>
        <taxon>Fungi</taxon>
        <taxon>Fungi incertae sedis</taxon>
        <taxon>Mucoromycota</taxon>
        <taxon>Mucoromycotina</taxon>
        <taxon>Mucoromycetes</taxon>
        <taxon>Mucorales</taxon>
        <taxon>Phycomycetaceae</taxon>
        <taxon>Phycomyces</taxon>
    </lineage>
</organism>
<evidence type="ECO:0000313" key="2">
    <source>
        <dbReference type="Proteomes" id="UP000077315"/>
    </source>
</evidence>
<dbReference type="VEuPathDB" id="FungiDB:PHYBLDRAFT_163523"/>
<evidence type="ECO:0000313" key="1">
    <source>
        <dbReference type="EMBL" id="OAD78408.1"/>
    </source>
</evidence>
<proteinExistence type="predicted"/>
<gene>
    <name evidence="1" type="ORF">PHYBLDRAFT_163523</name>
</gene>
<protein>
    <submittedName>
        <fullName evidence="1">Uncharacterized protein</fullName>
    </submittedName>
</protein>
<dbReference type="RefSeq" id="XP_018296448.1">
    <property type="nucleotide sequence ID" value="XM_018434812.1"/>
</dbReference>
<dbReference type="Proteomes" id="UP000077315">
    <property type="component" value="Unassembled WGS sequence"/>
</dbReference>
<dbReference type="AlphaFoldDB" id="A0A167PRJ0"/>
<reference evidence="2" key="1">
    <citation type="submission" date="2015-06" db="EMBL/GenBank/DDBJ databases">
        <title>Expansion of signal transduction pathways in fungi by whole-genome duplication.</title>
        <authorList>
            <consortium name="DOE Joint Genome Institute"/>
            <person name="Corrochano L.M."/>
            <person name="Kuo A."/>
            <person name="Marcet-Houben M."/>
            <person name="Polaino S."/>
            <person name="Salamov A."/>
            <person name="Villalobos J.M."/>
            <person name="Alvarez M.I."/>
            <person name="Avalos J."/>
            <person name="Benito E.P."/>
            <person name="Benoit I."/>
            <person name="Burger G."/>
            <person name="Camino L.P."/>
            <person name="Canovas D."/>
            <person name="Cerda-Olmedo E."/>
            <person name="Cheng J.-F."/>
            <person name="Dominguez A."/>
            <person name="Elias M."/>
            <person name="Eslava A.P."/>
            <person name="Glaser F."/>
            <person name="Grimwood J."/>
            <person name="Gutierrez G."/>
            <person name="Heitman J."/>
            <person name="Henrissat B."/>
            <person name="Iturriaga E.A."/>
            <person name="Lang B.F."/>
            <person name="Lavin J.L."/>
            <person name="Lee S."/>
            <person name="Li W."/>
            <person name="Lindquist E."/>
            <person name="Lopez-Garcia S."/>
            <person name="Luque E.M."/>
            <person name="Marcos A.T."/>
            <person name="Martin J."/>
            <person name="McCluskey K."/>
            <person name="Medina H.R."/>
            <person name="Miralles-Duran A."/>
            <person name="Miyazaki A."/>
            <person name="Munoz-Torres E."/>
            <person name="Oguiza J.A."/>
            <person name="Ohm R."/>
            <person name="Olmedo M."/>
            <person name="Orejas M."/>
            <person name="Ortiz-Castellanos L."/>
            <person name="Pisabarro A.G."/>
            <person name="Rodriguez-Romero J."/>
            <person name="Ruiz-Herrera J."/>
            <person name="Ruiz-Vazquez R."/>
            <person name="Sanz C."/>
            <person name="Schackwitz W."/>
            <person name="Schmutz J."/>
            <person name="Shahriari M."/>
            <person name="Shelest E."/>
            <person name="Silva-Franco F."/>
            <person name="Soanes D."/>
            <person name="Syed K."/>
            <person name="Tagua V.G."/>
            <person name="Talbot N.J."/>
            <person name="Thon M."/>
            <person name="De vries R.P."/>
            <person name="Wiebenga A."/>
            <person name="Yadav J.S."/>
            <person name="Braun E.L."/>
            <person name="Baker S."/>
            <person name="Garre V."/>
            <person name="Horwitz B."/>
            <person name="Torres-Martinez S."/>
            <person name="Idnurm A."/>
            <person name="Herrera-Estrella A."/>
            <person name="Gabaldon T."/>
            <person name="Grigoriev I.V."/>
        </authorList>
    </citation>
    <scope>NUCLEOTIDE SEQUENCE [LARGE SCALE GENOMIC DNA]</scope>
    <source>
        <strain evidence="2">NRRL 1555(-)</strain>
    </source>
</reference>
<dbReference type="GeneID" id="28995718"/>
<sequence>MYIYMENDLKFIRKYNNLYFVYKDLTYRDTNWIKKCNQTFHAGKQVAVCDPGESKWHVLPGNVVSVKLAAFNSYKEEKRGDNDPEGNEQGVERLKTIDLTCPITVKIPKSEISVEVFDRIAAATNTDSFILFDHATKLFNTLKSSTMSLLLLRQVLYTNSFKRGFDFILYFDVAFIEATTRYLLDFIHSPNNPLSRRKVFKRKVATYFIIYIDNQLFMLDNYLVQLAWLEGKCFSIDKTQWDGGVVKVDNRSFSTGLIEFSGGYHNKPPSSRNQYDITKLYSKMIKTLKKHPPDTTKEAFCLRYCNNDLGDLVSKIFLFCFFDYNILFWQASCCLSKMLWVCSFC</sequence>
<accession>A0A167PRJ0</accession>
<keyword evidence="2" id="KW-1185">Reference proteome</keyword>
<dbReference type="OrthoDB" id="2288930at2759"/>
<dbReference type="EMBL" id="KV440973">
    <property type="protein sequence ID" value="OAD78408.1"/>
    <property type="molecule type" value="Genomic_DNA"/>
</dbReference>
<dbReference type="InParanoid" id="A0A167PRJ0"/>